<comment type="caution">
    <text evidence="3">The sequence shown here is derived from an EMBL/GenBank/DDBJ whole genome shotgun (WGS) entry which is preliminary data.</text>
</comment>
<protein>
    <submittedName>
        <fullName evidence="3">Uncharacterized protein</fullName>
    </submittedName>
</protein>
<accession>A0A150G925</accession>
<gene>
    <name evidence="3" type="ORF">GPECTOR_44g26</name>
</gene>
<evidence type="ECO:0000256" key="1">
    <source>
        <dbReference type="SAM" id="Coils"/>
    </source>
</evidence>
<reference evidence="4" key="1">
    <citation type="journal article" date="2016" name="Nat. Commun.">
        <title>The Gonium pectorale genome demonstrates co-option of cell cycle regulation during the evolution of multicellularity.</title>
        <authorList>
            <person name="Hanschen E.R."/>
            <person name="Marriage T.N."/>
            <person name="Ferris P.J."/>
            <person name="Hamaji T."/>
            <person name="Toyoda A."/>
            <person name="Fujiyama A."/>
            <person name="Neme R."/>
            <person name="Noguchi H."/>
            <person name="Minakuchi Y."/>
            <person name="Suzuki M."/>
            <person name="Kawai-Toyooka H."/>
            <person name="Smith D.R."/>
            <person name="Sparks H."/>
            <person name="Anderson J."/>
            <person name="Bakaric R."/>
            <person name="Luria V."/>
            <person name="Karger A."/>
            <person name="Kirschner M.W."/>
            <person name="Durand P.M."/>
            <person name="Michod R.E."/>
            <person name="Nozaki H."/>
            <person name="Olson B.J."/>
        </authorList>
    </citation>
    <scope>NUCLEOTIDE SEQUENCE [LARGE SCALE GENOMIC DNA]</scope>
    <source>
        <strain evidence="4">NIES-2863</strain>
    </source>
</reference>
<organism evidence="3 4">
    <name type="scientific">Gonium pectorale</name>
    <name type="common">Green alga</name>
    <dbReference type="NCBI Taxonomy" id="33097"/>
    <lineage>
        <taxon>Eukaryota</taxon>
        <taxon>Viridiplantae</taxon>
        <taxon>Chlorophyta</taxon>
        <taxon>core chlorophytes</taxon>
        <taxon>Chlorophyceae</taxon>
        <taxon>CS clade</taxon>
        <taxon>Chlamydomonadales</taxon>
        <taxon>Volvocaceae</taxon>
        <taxon>Gonium</taxon>
    </lineage>
</organism>
<dbReference type="AlphaFoldDB" id="A0A150G925"/>
<evidence type="ECO:0000313" key="4">
    <source>
        <dbReference type="Proteomes" id="UP000075714"/>
    </source>
</evidence>
<feature type="region of interest" description="Disordered" evidence="2">
    <location>
        <begin position="143"/>
        <end position="182"/>
    </location>
</feature>
<dbReference type="EMBL" id="LSYV01000045">
    <property type="protein sequence ID" value="KXZ46347.1"/>
    <property type="molecule type" value="Genomic_DNA"/>
</dbReference>
<feature type="coiled-coil region" evidence="1">
    <location>
        <begin position="87"/>
        <end position="114"/>
    </location>
</feature>
<name>A0A150G925_GONPE</name>
<sequence length="293" mass="34056">MQAISEQLGLKKGHRQAAMRDQDRERAMAKGAAYRERREAALQEQRVLLHVEQKHQAAEELHHLFDVYGRRVAGMGKAHADAMVLMQQQHQARAEQAARQAELEERQLQRAQAALWTVKTQQEDAKAQRHGVQRRRAEILRTERCKAQSFSTEQAERQQAQKRRQEELLRQEEERRKRSANGLAVDFRSTRLHEGHVSVTPAPVAVAALPAPPLPRVPDPVESAEDYQHRLAMEKRQKELAALEAEARKWERFRIAQAKERSEAQRRMMEAEMEQLEARRLVAKKEQLARHRQ</sequence>
<dbReference type="Proteomes" id="UP000075714">
    <property type="component" value="Unassembled WGS sequence"/>
</dbReference>
<keyword evidence="1" id="KW-0175">Coiled coil</keyword>
<feature type="coiled-coil region" evidence="1">
    <location>
        <begin position="233"/>
        <end position="286"/>
    </location>
</feature>
<evidence type="ECO:0000256" key="2">
    <source>
        <dbReference type="SAM" id="MobiDB-lite"/>
    </source>
</evidence>
<dbReference type="STRING" id="33097.A0A150G925"/>
<feature type="region of interest" description="Disordered" evidence="2">
    <location>
        <begin position="1"/>
        <end position="24"/>
    </location>
</feature>
<evidence type="ECO:0000313" key="3">
    <source>
        <dbReference type="EMBL" id="KXZ46347.1"/>
    </source>
</evidence>
<proteinExistence type="predicted"/>
<keyword evidence="4" id="KW-1185">Reference proteome</keyword>
<dbReference type="OrthoDB" id="552052at2759"/>
<feature type="compositionally biased region" description="Basic and acidic residues" evidence="2">
    <location>
        <begin position="163"/>
        <end position="176"/>
    </location>
</feature>